<organism evidence="4 5">
    <name type="scientific">Biomphalaria pfeifferi</name>
    <name type="common">Bloodfluke planorb</name>
    <name type="synonym">Freshwater snail</name>
    <dbReference type="NCBI Taxonomy" id="112525"/>
    <lineage>
        <taxon>Eukaryota</taxon>
        <taxon>Metazoa</taxon>
        <taxon>Spiralia</taxon>
        <taxon>Lophotrochozoa</taxon>
        <taxon>Mollusca</taxon>
        <taxon>Gastropoda</taxon>
        <taxon>Heterobranchia</taxon>
        <taxon>Euthyneura</taxon>
        <taxon>Panpulmonata</taxon>
        <taxon>Hygrophila</taxon>
        <taxon>Lymnaeoidea</taxon>
        <taxon>Planorbidae</taxon>
        <taxon>Biomphalaria</taxon>
    </lineage>
</organism>
<keyword evidence="1" id="KW-0245">EGF-like domain</keyword>
<reference evidence="4" key="2">
    <citation type="submission" date="2023-04" db="EMBL/GenBank/DDBJ databases">
        <authorList>
            <person name="Bu L."/>
            <person name="Lu L."/>
            <person name="Laidemitt M.R."/>
            <person name="Zhang S.M."/>
            <person name="Mutuku M."/>
            <person name="Mkoji G."/>
            <person name="Steinauer M."/>
            <person name="Loker E.S."/>
        </authorList>
    </citation>
    <scope>NUCLEOTIDE SEQUENCE</scope>
    <source>
        <strain evidence="4">KasaAsao</strain>
        <tissue evidence="4">Whole Snail</tissue>
    </source>
</reference>
<dbReference type="Gene3D" id="2.170.300.10">
    <property type="entry name" value="Tie2 ligand-binding domain superfamily"/>
    <property type="match status" value="1"/>
</dbReference>
<evidence type="ECO:0000256" key="3">
    <source>
        <dbReference type="SAM" id="SignalP"/>
    </source>
</evidence>
<feature type="chain" id="PRO_5042032093" evidence="3">
    <location>
        <begin position="26"/>
        <end position="646"/>
    </location>
</feature>
<feature type="transmembrane region" description="Helical" evidence="2">
    <location>
        <begin position="566"/>
        <end position="587"/>
    </location>
</feature>
<sequence>MYNCLLVCIAVSSAVLDSYQQAAQACEDGWFGPECQYKCRCQQACSPEGECAGQCDVGWFGYKCQYNLVKYTAITRQSQDDLTLALNDNNENTCVAIGDQAIVINLLINSYNPWIRLHTQDIDLLYNLKITFIDKDNQSAVLTSKERYIIKDNIVDMHISIQQFFLRRMILEGEAVQRLCSLWIIKGQNVATKQSVYYSTSDIVGIDTSLPQSPQATDEINTCNRNDNGVVGATWQLVLKTPFVIKQLDINVNDSFGDSRYFIVKRFDNFNDLHSVYTSTIQPSNNYYGVVYSYTTPTKVLTFSVTESRTNKSLTLLLCEVYAYADCYEGTWGVQCQNPCNKSCSDTCRFDDGLCNDGCFGYSDPPRCLKACEAGTWGLNCAKKCSSKCFNSSCDRITGVCDKGCHGYSNPPNCTLDCQTGFWGLNCTNTCNRCVDSSCNSQTGWCNKGCLGSNDPSYCMTSCGPGTWGINCTKTCNDHCFNSSCDRVTGVCDKGCLGYSDHPDCTIACTAGSWGLNCTNKCSDSCVELPCDSKTGFCDRVCNGSDGSSNCNLKIKNSESVSQQTIIASAISASAVLIAIIICIIVLKVRGALCFRKVSRTPEPTVRPEENFDNAGYIDIDEYRLANGSHIYDKLAKPTFKDFSYG</sequence>
<keyword evidence="3" id="KW-0732">Signal</keyword>
<comment type="caution">
    <text evidence="4">The sequence shown here is derived from an EMBL/GenBank/DDBJ whole genome shotgun (WGS) entry which is preliminary data.</text>
</comment>
<protein>
    <submittedName>
        <fullName evidence="4">Multiple epidermal growth factor-like domains protein 6</fullName>
    </submittedName>
</protein>
<dbReference type="Proteomes" id="UP001233172">
    <property type="component" value="Unassembled WGS sequence"/>
</dbReference>
<dbReference type="AlphaFoldDB" id="A0AAD8EZY9"/>
<dbReference type="InterPro" id="IPR042635">
    <property type="entry name" value="MEGF10/SREC1/2-like"/>
</dbReference>
<evidence type="ECO:0000313" key="5">
    <source>
        <dbReference type="Proteomes" id="UP001233172"/>
    </source>
</evidence>
<keyword evidence="2" id="KW-1133">Transmembrane helix</keyword>
<evidence type="ECO:0000313" key="4">
    <source>
        <dbReference type="EMBL" id="KAK0046235.1"/>
    </source>
</evidence>
<keyword evidence="2" id="KW-0472">Membrane</keyword>
<gene>
    <name evidence="4" type="ORF">Bpfe_024289</name>
</gene>
<feature type="signal peptide" evidence="3">
    <location>
        <begin position="1"/>
        <end position="25"/>
    </location>
</feature>
<reference evidence="4" key="1">
    <citation type="journal article" date="2023" name="PLoS Negl. Trop. Dis.">
        <title>A genome sequence for Biomphalaria pfeifferi, the major vector snail for the human-infecting parasite Schistosoma mansoni.</title>
        <authorList>
            <person name="Bu L."/>
            <person name="Lu L."/>
            <person name="Laidemitt M.R."/>
            <person name="Zhang S.M."/>
            <person name="Mutuku M."/>
            <person name="Mkoji G."/>
            <person name="Steinauer M."/>
            <person name="Loker E.S."/>
        </authorList>
    </citation>
    <scope>NUCLEOTIDE SEQUENCE</scope>
    <source>
        <strain evidence="4">KasaAsao</strain>
    </source>
</reference>
<evidence type="ECO:0000256" key="2">
    <source>
        <dbReference type="SAM" id="Phobius"/>
    </source>
</evidence>
<dbReference type="EMBL" id="JASAOG010000168">
    <property type="protein sequence ID" value="KAK0046235.1"/>
    <property type="molecule type" value="Genomic_DNA"/>
</dbReference>
<proteinExistence type="predicted"/>
<keyword evidence="5" id="KW-1185">Reference proteome</keyword>
<accession>A0AAD8EZY9</accession>
<dbReference type="PANTHER" id="PTHR24043">
    <property type="entry name" value="SCAVENGER RECEPTOR CLASS F"/>
    <property type="match status" value="1"/>
</dbReference>
<keyword evidence="2" id="KW-0812">Transmembrane</keyword>
<evidence type="ECO:0000256" key="1">
    <source>
        <dbReference type="ARBA" id="ARBA00022536"/>
    </source>
</evidence>
<dbReference type="PANTHER" id="PTHR24043:SF8">
    <property type="entry name" value="EGF-LIKE DOMAIN-CONTAINING PROTEIN"/>
    <property type="match status" value="1"/>
</dbReference>
<dbReference type="GO" id="GO:0005044">
    <property type="term" value="F:scavenger receptor activity"/>
    <property type="evidence" value="ECO:0007669"/>
    <property type="project" value="InterPro"/>
</dbReference>
<name>A0AAD8EZY9_BIOPF</name>